<proteinExistence type="inferred from homology"/>
<dbReference type="InterPro" id="IPR036291">
    <property type="entry name" value="NAD(P)-bd_dom_sf"/>
</dbReference>
<dbReference type="GO" id="GO:0042602">
    <property type="term" value="F:riboflavin reductase (NADPH) activity"/>
    <property type="evidence" value="ECO:0007669"/>
    <property type="project" value="TreeGrafter"/>
</dbReference>
<evidence type="ECO:0000256" key="1">
    <source>
        <dbReference type="ARBA" id="ARBA00038376"/>
    </source>
</evidence>
<dbReference type="InterPro" id="IPR051606">
    <property type="entry name" value="Polyketide_Oxido-like"/>
</dbReference>
<dbReference type="PANTHER" id="PTHR43355">
    <property type="entry name" value="FLAVIN REDUCTASE (NADPH)"/>
    <property type="match status" value="1"/>
</dbReference>
<reference evidence="4" key="1">
    <citation type="submission" date="2019-04" db="EMBL/GenBank/DDBJ databases">
        <title>Friends and foes A comparative genomics studyof 23 Aspergillus species from section Flavi.</title>
        <authorList>
            <consortium name="DOE Joint Genome Institute"/>
            <person name="Kjaerbolling I."/>
            <person name="Vesth T."/>
            <person name="Frisvad J.C."/>
            <person name="Nybo J.L."/>
            <person name="Theobald S."/>
            <person name="Kildgaard S."/>
            <person name="Isbrandt T."/>
            <person name="Kuo A."/>
            <person name="Sato A."/>
            <person name="Lyhne E.K."/>
            <person name="Kogle M.E."/>
            <person name="Wiebenga A."/>
            <person name="Kun R.S."/>
            <person name="Lubbers R.J."/>
            <person name="Makela M.R."/>
            <person name="Barry K."/>
            <person name="Chovatia M."/>
            <person name="Clum A."/>
            <person name="Daum C."/>
            <person name="Haridas S."/>
            <person name="He G."/>
            <person name="LaButti K."/>
            <person name="Lipzen A."/>
            <person name="Mondo S."/>
            <person name="Riley R."/>
            <person name="Salamov A."/>
            <person name="Simmons B.A."/>
            <person name="Magnuson J.K."/>
            <person name="Henrissat B."/>
            <person name="Mortensen U.H."/>
            <person name="Larsen T.O."/>
            <person name="Devries R.P."/>
            <person name="Grigoriev I.V."/>
            <person name="Machida M."/>
            <person name="Baker S.E."/>
            <person name="Andersen M.R."/>
        </authorList>
    </citation>
    <scope>NUCLEOTIDE SEQUENCE [LARGE SCALE GENOMIC DNA]</scope>
    <source>
        <strain evidence="4">IBT 14317</strain>
    </source>
</reference>
<dbReference type="OrthoDB" id="63935at2759"/>
<dbReference type="SUPFAM" id="SSF51735">
    <property type="entry name" value="NAD(P)-binding Rossmann-fold domains"/>
    <property type="match status" value="1"/>
</dbReference>
<protein>
    <recommendedName>
        <fullName evidence="3">NAD(P)-binding domain-containing protein</fullName>
    </recommendedName>
</protein>
<organism evidence="4">
    <name type="scientific">Petromyces alliaceus</name>
    <name type="common">Aspergillus alliaceus</name>
    <dbReference type="NCBI Taxonomy" id="209559"/>
    <lineage>
        <taxon>Eukaryota</taxon>
        <taxon>Fungi</taxon>
        <taxon>Dikarya</taxon>
        <taxon>Ascomycota</taxon>
        <taxon>Pezizomycotina</taxon>
        <taxon>Eurotiomycetes</taxon>
        <taxon>Eurotiomycetidae</taxon>
        <taxon>Eurotiales</taxon>
        <taxon>Aspergillaceae</taxon>
        <taxon>Aspergillus</taxon>
        <taxon>Aspergillus subgen. Circumdati</taxon>
    </lineage>
</organism>
<evidence type="ECO:0000259" key="3">
    <source>
        <dbReference type="Pfam" id="PF13460"/>
    </source>
</evidence>
<comment type="similarity">
    <text evidence="1">Belongs to the avfA family.</text>
</comment>
<dbReference type="Gene3D" id="3.40.50.720">
    <property type="entry name" value="NAD(P)-binding Rossmann-like Domain"/>
    <property type="match status" value="1"/>
</dbReference>
<feature type="transmembrane region" description="Helical" evidence="2">
    <location>
        <begin position="6"/>
        <end position="27"/>
    </location>
</feature>
<evidence type="ECO:0000313" key="4">
    <source>
        <dbReference type="EMBL" id="KAE8391786.1"/>
    </source>
</evidence>
<evidence type="ECO:0000256" key="2">
    <source>
        <dbReference type="SAM" id="Phobius"/>
    </source>
</evidence>
<accession>A0A5N7CC99</accession>
<dbReference type="GO" id="GO:0004074">
    <property type="term" value="F:biliverdin reductase [NAD(P)H] activity"/>
    <property type="evidence" value="ECO:0007669"/>
    <property type="project" value="TreeGrafter"/>
</dbReference>
<dbReference type="EMBL" id="ML735242">
    <property type="protein sequence ID" value="KAE8391786.1"/>
    <property type="molecule type" value="Genomic_DNA"/>
</dbReference>
<sequence length="231" mass="25398">MTVGNLHIVAFFGATGGCVLACLVRALKAGIRCSALVRDPAKLHDLLRQRGLSETITAEKLSVVKGDVTDISAVQQTLRPRLDNPTICQDAVRTILAACRGLERKPVLVAISSVGLTDKKRDAPIAMVPLNYWALRDPHADKKVMEEIIFEEMKKPEAERAIRDYALVRPSWFINGEGIGLGGIRDGTEECPAIGYTISRNDVGLWIYENLVHWPVQLDNPYVGRPTTITA</sequence>
<gene>
    <name evidence="4" type="ORF">BDV23DRAFT_63589</name>
</gene>
<dbReference type="AlphaFoldDB" id="A0A5N7CC99"/>
<dbReference type="Pfam" id="PF13460">
    <property type="entry name" value="NAD_binding_10"/>
    <property type="match status" value="1"/>
</dbReference>
<dbReference type="PANTHER" id="PTHR43355:SF2">
    <property type="entry name" value="FLAVIN REDUCTASE (NADPH)"/>
    <property type="match status" value="1"/>
</dbReference>
<keyword evidence="2" id="KW-1133">Transmembrane helix</keyword>
<keyword evidence="2" id="KW-0472">Membrane</keyword>
<name>A0A5N7CC99_PETAA</name>
<feature type="domain" description="NAD(P)-binding" evidence="3">
    <location>
        <begin position="13"/>
        <end position="211"/>
    </location>
</feature>
<dbReference type="InterPro" id="IPR016040">
    <property type="entry name" value="NAD(P)-bd_dom"/>
</dbReference>
<dbReference type="Proteomes" id="UP000326877">
    <property type="component" value="Unassembled WGS sequence"/>
</dbReference>
<keyword evidence="2" id="KW-0812">Transmembrane</keyword>